<evidence type="ECO:0000259" key="1">
    <source>
        <dbReference type="Pfam" id="PF04233"/>
    </source>
</evidence>
<keyword evidence="3" id="KW-1185">Reference proteome</keyword>
<dbReference type="OrthoDB" id="6909980at2"/>
<organism evidence="2 3">
    <name type="scientific">Bordetella trematum</name>
    <dbReference type="NCBI Taxonomy" id="123899"/>
    <lineage>
        <taxon>Bacteria</taxon>
        <taxon>Pseudomonadati</taxon>
        <taxon>Pseudomonadota</taxon>
        <taxon>Betaproteobacteria</taxon>
        <taxon>Burkholderiales</taxon>
        <taxon>Alcaligenaceae</taxon>
        <taxon>Bordetella</taxon>
    </lineage>
</organism>
<gene>
    <name evidence="2" type="ORF">SAMEA3906487_03881</name>
</gene>
<dbReference type="STRING" id="123899.SAMEA3906487_03881"/>
<dbReference type="Pfam" id="PF04233">
    <property type="entry name" value="Phage_Mu_F"/>
    <property type="match status" value="1"/>
</dbReference>
<dbReference type="InterPro" id="IPR006528">
    <property type="entry name" value="Phage_head_morphogenesis_dom"/>
</dbReference>
<dbReference type="EMBL" id="LT546645">
    <property type="protein sequence ID" value="SAI73865.1"/>
    <property type="molecule type" value="Genomic_DNA"/>
</dbReference>
<dbReference type="GeneID" id="56588888"/>
<evidence type="ECO:0000313" key="2">
    <source>
        <dbReference type="EMBL" id="SAI73865.1"/>
    </source>
</evidence>
<dbReference type="Proteomes" id="UP000076825">
    <property type="component" value="Chromosome 1"/>
</dbReference>
<dbReference type="RefSeq" id="WP_063492419.1">
    <property type="nucleotide sequence ID" value="NZ_CP016340.1"/>
</dbReference>
<reference evidence="2 3" key="1">
    <citation type="submission" date="2016-04" db="EMBL/GenBank/DDBJ databases">
        <authorList>
            <consortium name="Pathogen Informatics"/>
        </authorList>
    </citation>
    <scope>NUCLEOTIDE SEQUENCE [LARGE SCALE GENOMIC DNA]</scope>
    <source>
        <strain evidence="2 3">H044680328</strain>
    </source>
</reference>
<evidence type="ECO:0000313" key="3">
    <source>
        <dbReference type="Proteomes" id="UP000076825"/>
    </source>
</evidence>
<name>A0A157SU36_9BORD</name>
<dbReference type="KEGG" id="btrm:SAMEA390648703881"/>
<feature type="domain" description="Phage head morphogenesis" evidence="1">
    <location>
        <begin position="165"/>
        <end position="271"/>
    </location>
</feature>
<accession>A0A157SU36</accession>
<dbReference type="AlphaFoldDB" id="A0A157SU36"/>
<sequence length="309" mass="35094">MARKPSPPILPRSQEDPTGVDRLERGAMREFKARLRKIARGYVALLDRIPAEPAVNKRYAFRLDPTLLSALLAEGDMLVNAILMEGGERNLWLFESYVAVAYQRGTAQEFASLAQQSPAYKAGQQDLASLLRSEPYQRRLALIRAREFEEMKGLAGQVKADMGRILTDGLGRGLNPRDIARNLTDQAGIEERRANRVARSEVTTALRRARWDEVDEGAERYALQGKQMHLSALSPTTRRTHAERHSKLFTTDEVRDWYAKDGNSINCKCNQVFVLVDEHGRPLVPGIQERTRETYQKMAAREDSEWTKE</sequence>
<protein>
    <submittedName>
        <fullName evidence="2">Phage head morphogenesis protein, SPP1 gp7 family</fullName>
    </submittedName>
</protein>
<proteinExistence type="predicted"/>
<dbReference type="PATRIC" id="fig|123899.6.peg.3881"/>